<dbReference type="STRING" id="436907.A7TNC8"/>
<dbReference type="GO" id="GO:0034389">
    <property type="term" value="P:lipid droplet organization"/>
    <property type="evidence" value="ECO:0007669"/>
    <property type="project" value="EnsemblFungi"/>
</dbReference>
<name>A7TNC8_VANPO</name>
<gene>
    <name evidence="2" type="ORF">Kpol_505p37</name>
</gene>
<dbReference type="OrthoDB" id="272512at2759"/>
<dbReference type="KEGG" id="vpo:Kpol_505p37"/>
<sequence length="286" mass="32091">MEKFTDWRDKGTGIAPFLPPTIKGPGIGLQIVYTLYIALSCILLSPVILLYSISGNSSLLLVILKVLVGWKADIVIQDVKRKDIQPAKHYPMKGSIYFCNLSSPLDAILLSLIAQNDLIFLIPDGSVLYKMNLQQLINFIMDGSLSPKKFGQEFSQYAQLKNYVTYLFPEGTCSNGKTVLPFNMKQDTLDELIEVSSSSLKIKTIYLKGNNTLVTPLGSSSKFAYLIKACWKSVTMKCKINNDDVKPSLDSIRITINDGDKYKLVSKNLNIESKKKFTQEFKSYRN</sequence>
<accession>A7TNC8</accession>
<proteinExistence type="predicted"/>
<dbReference type="GO" id="GO:0005811">
    <property type="term" value="C:lipid droplet"/>
    <property type="evidence" value="ECO:0007669"/>
    <property type="project" value="EnsemblFungi"/>
</dbReference>
<dbReference type="GeneID" id="5544398"/>
<dbReference type="OMA" id="NWRDKGT"/>
<dbReference type="PhylomeDB" id="A7TNC8"/>
<dbReference type="RefSeq" id="XP_001644118.1">
    <property type="nucleotide sequence ID" value="XM_001644068.1"/>
</dbReference>
<evidence type="ECO:0000313" key="3">
    <source>
        <dbReference type="Proteomes" id="UP000000267"/>
    </source>
</evidence>
<evidence type="ECO:0008006" key="4">
    <source>
        <dbReference type="Google" id="ProtNLM"/>
    </source>
</evidence>
<dbReference type="AlphaFoldDB" id="A7TNC8"/>
<keyword evidence="1" id="KW-1133">Transmembrane helix</keyword>
<dbReference type="GO" id="GO:0005783">
    <property type="term" value="C:endoplasmic reticulum"/>
    <property type="evidence" value="ECO:0007669"/>
    <property type="project" value="EnsemblFungi"/>
</dbReference>
<dbReference type="GO" id="GO:0035356">
    <property type="term" value="P:intracellular triglyceride homeostasis"/>
    <property type="evidence" value="ECO:0007669"/>
    <property type="project" value="EnsemblFungi"/>
</dbReference>
<keyword evidence="3" id="KW-1185">Reference proteome</keyword>
<organism evidence="3">
    <name type="scientific">Vanderwaltozyma polyspora (strain ATCC 22028 / DSM 70294 / BCRC 21397 / CBS 2163 / NBRC 10782 / NRRL Y-8283 / UCD 57-17)</name>
    <name type="common">Kluyveromyces polysporus</name>
    <dbReference type="NCBI Taxonomy" id="436907"/>
    <lineage>
        <taxon>Eukaryota</taxon>
        <taxon>Fungi</taxon>
        <taxon>Dikarya</taxon>
        <taxon>Ascomycota</taxon>
        <taxon>Saccharomycotina</taxon>
        <taxon>Saccharomycetes</taxon>
        <taxon>Saccharomycetales</taxon>
        <taxon>Saccharomycetaceae</taxon>
        <taxon>Vanderwaltozyma</taxon>
    </lineage>
</organism>
<dbReference type="GO" id="GO:0042171">
    <property type="term" value="F:lysophosphatidic acid acyltransferase activity"/>
    <property type="evidence" value="ECO:0007669"/>
    <property type="project" value="EnsemblFungi"/>
</dbReference>
<dbReference type="EMBL" id="DS480429">
    <property type="protein sequence ID" value="EDO16260.1"/>
    <property type="molecule type" value="Genomic_DNA"/>
</dbReference>
<dbReference type="eggNOG" id="ENOG502RYF8">
    <property type="taxonomic scope" value="Eukaryota"/>
</dbReference>
<keyword evidence="1" id="KW-0472">Membrane</keyword>
<keyword evidence="1" id="KW-0812">Transmembrane</keyword>
<feature type="transmembrane region" description="Helical" evidence="1">
    <location>
        <begin position="31"/>
        <end position="53"/>
    </location>
</feature>
<evidence type="ECO:0000313" key="2">
    <source>
        <dbReference type="EMBL" id="EDO16260.1"/>
    </source>
</evidence>
<dbReference type="Proteomes" id="UP000000267">
    <property type="component" value="Unassembled WGS sequence"/>
</dbReference>
<evidence type="ECO:0000256" key="1">
    <source>
        <dbReference type="SAM" id="Phobius"/>
    </source>
</evidence>
<dbReference type="FunCoup" id="A7TNC8">
    <property type="interactions" value="79"/>
</dbReference>
<reference evidence="2 3" key="1">
    <citation type="journal article" date="2007" name="Proc. Natl. Acad. Sci. U.S.A.">
        <title>Independent sorting-out of thousands of duplicated gene pairs in two yeast species descended from a whole-genome duplication.</title>
        <authorList>
            <person name="Scannell D.R."/>
            <person name="Frank A.C."/>
            <person name="Conant G.C."/>
            <person name="Byrne K.P."/>
            <person name="Woolfit M."/>
            <person name="Wolfe K.H."/>
        </authorList>
    </citation>
    <scope>NUCLEOTIDE SEQUENCE [LARGE SCALE GENOMIC DNA]</scope>
    <source>
        <strain evidence="3">ATCC 22028 / DSM 70294 / BCRC 21397 / CBS 2163 / NBRC 10782 / NRRL Y-8283 / UCD 57-17</strain>
    </source>
</reference>
<dbReference type="InParanoid" id="A7TNC8"/>
<protein>
    <recommendedName>
        <fullName evidence="4">Phospholipid/glycerol acyltransferase domain-containing protein</fullName>
    </recommendedName>
</protein>
<dbReference type="HOGENOM" id="CLU_048121_1_0_1"/>